<dbReference type="InterPro" id="IPR014820">
    <property type="entry name" value="PriCT_1"/>
</dbReference>
<dbReference type="RefSeq" id="WP_186785512.1">
    <property type="nucleotide sequence ID" value="NZ_VOGW01000113.1"/>
</dbReference>
<gene>
    <name evidence="3" type="ORF">FRZ03_19860</name>
</gene>
<keyword evidence="4" id="KW-1185">Reference proteome</keyword>
<organism evidence="3 4">
    <name type="scientific">Streptomyces misionensis</name>
    <dbReference type="NCBI Taxonomy" id="67331"/>
    <lineage>
        <taxon>Bacteria</taxon>
        <taxon>Bacillati</taxon>
        <taxon>Actinomycetota</taxon>
        <taxon>Actinomycetes</taxon>
        <taxon>Kitasatosporales</taxon>
        <taxon>Streptomycetaceae</taxon>
        <taxon>Streptomyces</taxon>
    </lineage>
</organism>
<dbReference type="Proteomes" id="UP000320481">
    <property type="component" value="Unassembled WGS sequence"/>
</dbReference>
<name>A0A5C6JMD7_9ACTN</name>
<protein>
    <recommendedName>
        <fullName evidence="2">Primase C-terminal 1 domain-containing protein</fullName>
    </recommendedName>
</protein>
<comment type="caution">
    <text evidence="3">The sequence shown here is derived from an EMBL/GenBank/DDBJ whole genome shotgun (WGS) entry which is preliminary data.</text>
</comment>
<dbReference type="EMBL" id="VOGW01000113">
    <property type="protein sequence ID" value="TWV42574.1"/>
    <property type="molecule type" value="Genomic_DNA"/>
</dbReference>
<sequence length="72" mass="7588">LTAPEGQRNTRLFWAACRACENGIGPDLAAPLIEAARRTGLPEHEARATIASAARATGHHAKGAPLAERHPL</sequence>
<feature type="non-terminal residue" evidence="3">
    <location>
        <position position="1"/>
    </location>
</feature>
<evidence type="ECO:0000259" key="2">
    <source>
        <dbReference type="SMART" id="SM00942"/>
    </source>
</evidence>
<evidence type="ECO:0000313" key="3">
    <source>
        <dbReference type="EMBL" id="TWV42574.1"/>
    </source>
</evidence>
<dbReference type="AlphaFoldDB" id="A0A5C6JMD7"/>
<evidence type="ECO:0000256" key="1">
    <source>
        <dbReference type="SAM" id="MobiDB-lite"/>
    </source>
</evidence>
<feature type="domain" description="Primase C-terminal 1" evidence="2">
    <location>
        <begin position="1"/>
        <end position="59"/>
    </location>
</feature>
<accession>A0A5C6JMD7</accession>
<reference evidence="3" key="1">
    <citation type="journal article" date="2019" name="Microbiol. Resour. Announc.">
        <title>Draft Genomic Sequences of Streptomyces misionensis and Streptomyces albidoflavus, bacteria applied for phytopathogen biocontrol.</title>
        <authorList>
            <person name="Pylro V."/>
            <person name="Dias A."/>
            <person name="Andreote F."/>
            <person name="Varani A."/>
            <person name="Andreote C."/>
            <person name="Bernardo E."/>
            <person name="Martins T."/>
        </authorList>
    </citation>
    <scope>NUCLEOTIDE SEQUENCE [LARGE SCALE GENOMIC DNA]</scope>
    <source>
        <strain evidence="3">66</strain>
    </source>
</reference>
<feature type="region of interest" description="Disordered" evidence="1">
    <location>
        <begin position="53"/>
        <end position="72"/>
    </location>
</feature>
<dbReference type="SMART" id="SM00942">
    <property type="entry name" value="PriCT_1"/>
    <property type="match status" value="1"/>
</dbReference>
<evidence type="ECO:0000313" key="4">
    <source>
        <dbReference type="Proteomes" id="UP000320481"/>
    </source>
</evidence>
<dbReference type="Pfam" id="PF08708">
    <property type="entry name" value="PriCT_1"/>
    <property type="match status" value="1"/>
</dbReference>
<proteinExistence type="predicted"/>